<sequence>MGKNVFIFSHLTLNDNAKDANCNNIFSYFPNLGKRLNASEAKRLNEIDEYREKKPGENHLMGYKENTQNPSCPIPPTAFIMTTSIVIAAIIVVLLICWVSSSKHHLAASVA</sequence>
<reference evidence="2 3" key="1">
    <citation type="journal article" date="2017" name="Curr. Biol.">
        <title>Genome architecture and evolution of a unichromosomal asexual nematode.</title>
        <authorList>
            <person name="Fradin H."/>
            <person name="Zegar C."/>
            <person name="Gutwein M."/>
            <person name="Lucas J."/>
            <person name="Kovtun M."/>
            <person name="Corcoran D."/>
            <person name="Baugh L.R."/>
            <person name="Kiontke K."/>
            <person name="Gunsalus K."/>
            <person name="Fitch D.H."/>
            <person name="Piano F."/>
        </authorList>
    </citation>
    <scope>NUCLEOTIDE SEQUENCE [LARGE SCALE GENOMIC DNA]</scope>
    <source>
        <strain evidence="2">PF1309</strain>
    </source>
</reference>
<evidence type="ECO:0000313" key="3">
    <source>
        <dbReference type="Proteomes" id="UP000218231"/>
    </source>
</evidence>
<keyword evidence="3" id="KW-1185">Reference proteome</keyword>
<protein>
    <submittedName>
        <fullName evidence="2">Uncharacterized protein</fullName>
    </submittedName>
</protein>
<keyword evidence="1" id="KW-1133">Transmembrane helix</keyword>
<feature type="transmembrane region" description="Helical" evidence="1">
    <location>
        <begin position="78"/>
        <end position="99"/>
    </location>
</feature>
<dbReference type="AlphaFoldDB" id="A0A2A2L5U2"/>
<keyword evidence="1" id="KW-0812">Transmembrane</keyword>
<gene>
    <name evidence="2" type="ORF">WR25_03100</name>
</gene>
<dbReference type="EMBL" id="LIAE01007151">
    <property type="protein sequence ID" value="PAV81616.1"/>
    <property type="molecule type" value="Genomic_DNA"/>
</dbReference>
<evidence type="ECO:0000256" key="1">
    <source>
        <dbReference type="SAM" id="Phobius"/>
    </source>
</evidence>
<organism evidence="2 3">
    <name type="scientific">Diploscapter pachys</name>
    <dbReference type="NCBI Taxonomy" id="2018661"/>
    <lineage>
        <taxon>Eukaryota</taxon>
        <taxon>Metazoa</taxon>
        <taxon>Ecdysozoa</taxon>
        <taxon>Nematoda</taxon>
        <taxon>Chromadorea</taxon>
        <taxon>Rhabditida</taxon>
        <taxon>Rhabditina</taxon>
        <taxon>Rhabditomorpha</taxon>
        <taxon>Rhabditoidea</taxon>
        <taxon>Rhabditidae</taxon>
        <taxon>Diploscapter</taxon>
    </lineage>
</organism>
<accession>A0A2A2L5U2</accession>
<name>A0A2A2L5U2_9BILA</name>
<evidence type="ECO:0000313" key="2">
    <source>
        <dbReference type="EMBL" id="PAV81616.1"/>
    </source>
</evidence>
<keyword evidence="1" id="KW-0472">Membrane</keyword>
<proteinExistence type="predicted"/>
<dbReference type="Proteomes" id="UP000218231">
    <property type="component" value="Unassembled WGS sequence"/>
</dbReference>
<comment type="caution">
    <text evidence="2">The sequence shown here is derived from an EMBL/GenBank/DDBJ whole genome shotgun (WGS) entry which is preliminary data.</text>
</comment>